<dbReference type="KEGG" id="scor:J3U87_03800"/>
<gene>
    <name evidence="2" type="ORF">J3U87_03800</name>
</gene>
<protein>
    <submittedName>
        <fullName evidence="2">Uncharacterized protein</fullName>
    </submittedName>
</protein>
<proteinExistence type="predicted"/>
<keyword evidence="3" id="KW-1185">Reference proteome</keyword>
<reference evidence="2" key="1">
    <citation type="submission" date="2021-03" db="EMBL/GenBank/DDBJ databases">
        <title>Acanthopleuribacteraceae sp. M133.</title>
        <authorList>
            <person name="Wang G."/>
        </authorList>
    </citation>
    <scope>NUCLEOTIDE SEQUENCE</scope>
    <source>
        <strain evidence="2">M133</strain>
    </source>
</reference>
<organism evidence="2 3">
    <name type="scientific">Sulfidibacter corallicola</name>
    <dbReference type="NCBI Taxonomy" id="2818388"/>
    <lineage>
        <taxon>Bacteria</taxon>
        <taxon>Pseudomonadati</taxon>
        <taxon>Acidobacteriota</taxon>
        <taxon>Holophagae</taxon>
        <taxon>Acanthopleuribacterales</taxon>
        <taxon>Acanthopleuribacteraceae</taxon>
        <taxon>Sulfidibacter</taxon>
    </lineage>
</organism>
<dbReference type="EMBL" id="CP071793">
    <property type="protein sequence ID" value="QTD51571.1"/>
    <property type="molecule type" value="Genomic_DNA"/>
</dbReference>
<name>A0A8A4TRF7_SULCO</name>
<dbReference type="RefSeq" id="WP_237381699.1">
    <property type="nucleotide sequence ID" value="NZ_CP071793.1"/>
</dbReference>
<dbReference type="AlphaFoldDB" id="A0A8A4TRF7"/>
<sequence length="68" mass="7035">MSPLNGGAAEVGRGVRVRAWASAPGRPEGRVGDGMGVAPGGASEGPERGETARLARWQLVRYKAFAKT</sequence>
<evidence type="ECO:0000313" key="3">
    <source>
        <dbReference type="Proteomes" id="UP000663929"/>
    </source>
</evidence>
<evidence type="ECO:0000256" key="1">
    <source>
        <dbReference type="SAM" id="MobiDB-lite"/>
    </source>
</evidence>
<dbReference type="Proteomes" id="UP000663929">
    <property type="component" value="Chromosome"/>
</dbReference>
<feature type="region of interest" description="Disordered" evidence="1">
    <location>
        <begin position="20"/>
        <end position="50"/>
    </location>
</feature>
<evidence type="ECO:0000313" key="2">
    <source>
        <dbReference type="EMBL" id="QTD51571.1"/>
    </source>
</evidence>
<feature type="compositionally biased region" description="Gly residues" evidence="1">
    <location>
        <begin position="32"/>
        <end position="43"/>
    </location>
</feature>
<accession>A0A8A4TRF7</accession>